<feature type="signal peptide" evidence="1">
    <location>
        <begin position="1"/>
        <end position="21"/>
    </location>
</feature>
<comment type="caution">
    <text evidence="2">The sequence shown here is derived from an EMBL/GenBank/DDBJ whole genome shotgun (WGS) entry which is preliminary data.</text>
</comment>
<name>A0ABP7QA07_9SPHI</name>
<protein>
    <recommendedName>
        <fullName evidence="4">Nuclear transport factor 2 family protein</fullName>
    </recommendedName>
</protein>
<dbReference type="Proteomes" id="UP001500742">
    <property type="component" value="Unassembled WGS sequence"/>
</dbReference>
<keyword evidence="1" id="KW-0732">Signal</keyword>
<gene>
    <name evidence="2" type="ORF">GCM10022210_32290</name>
</gene>
<accession>A0ABP7QA07</accession>
<proteinExistence type="predicted"/>
<evidence type="ECO:0000313" key="2">
    <source>
        <dbReference type="EMBL" id="GAA3978791.1"/>
    </source>
</evidence>
<evidence type="ECO:0008006" key="4">
    <source>
        <dbReference type="Google" id="ProtNLM"/>
    </source>
</evidence>
<reference evidence="3" key="1">
    <citation type="journal article" date="2019" name="Int. J. Syst. Evol. Microbiol.">
        <title>The Global Catalogue of Microorganisms (GCM) 10K type strain sequencing project: providing services to taxonomists for standard genome sequencing and annotation.</title>
        <authorList>
            <consortium name="The Broad Institute Genomics Platform"/>
            <consortium name="The Broad Institute Genome Sequencing Center for Infectious Disease"/>
            <person name="Wu L."/>
            <person name="Ma J."/>
        </authorList>
    </citation>
    <scope>NUCLEOTIDE SEQUENCE [LARGE SCALE GENOMIC DNA]</scope>
    <source>
        <strain evidence="3">JCM 16601</strain>
    </source>
</reference>
<dbReference type="RefSeq" id="WP_259096239.1">
    <property type="nucleotide sequence ID" value="NZ_BAAAZC010000024.1"/>
</dbReference>
<keyword evidence="3" id="KW-1185">Reference proteome</keyword>
<dbReference type="Gene3D" id="3.10.450.50">
    <property type="match status" value="1"/>
</dbReference>
<organism evidence="2 3">
    <name type="scientific">Mucilaginibacter dorajii</name>
    <dbReference type="NCBI Taxonomy" id="692994"/>
    <lineage>
        <taxon>Bacteria</taxon>
        <taxon>Pseudomonadati</taxon>
        <taxon>Bacteroidota</taxon>
        <taxon>Sphingobacteriia</taxon>
        <taxon>Sphingobacteriales</taxon>
        <taxon>Sphingobacteriaceae</taxon>
        <taxon>Mucilaginibacter</taxon>
    </lineage>
</organism>
<dbReference type="EMBL" id="BAAAZC010000024">
    <property type="protein sequence ID" value="GAA3978791.1"/>
    <property type="molecule type" value="Genomic_DNA"/>
</dbReference>
<evidence type="ECO:0000313" key="3">
    <source>
        <dbReference type="Proteomes" id="UP001500742"/>
    </source>
</evidence>
<evidence type="ECO:0000256" key="1">
    <source>
        <dbReference type="SAM" id="SignalP"/>
    </source>
</evidence>
<sequence length="175" mass="19613">MKGIPSLITALFVFTVSQAHAQISSDMQAMHMIKDFYTAYNSLNLKLADKSKLDALIDKYFTIQESETLKRGYKTGHDIMTNDSGITNRSLETMVINQMGDEKALNIETGKYEINKGLKGAYEVSYVLNPVTPKLNEVTTEANILIDILVVKYNGVIKISRVTNGLTNSLRYHKN</sequence>
<feature type="chain" id="PRO_5047122524" description="Nuclear transport factor 2 family protein" evidence="1">
    <location>
        <begin position="22"/>
        <end position="175"/>
    </location>
</feature>